<protein>
    <submittedName>
        <fullName evidence="1">Uncharacterized protein</fullName>
    </submittedName>
</protein>
<dbReference type="InParanoid" id="J0WRD6"/>
<keyword evidence="2" id="KW-1185">Reference proteome</keyword>
<gene>
    <name evidence="1" type="ORF">AURDEDRAFT_175683</name>
</gene>
<reference evidence="2" key="1">
    <citation type="journal article" date="2012" name="Science">
        <title>The Paleozoic origin of enzymatic lignin decomposition reconstructed from 31 fungal genomes.</title>
        <authorList>
            <person name="Floudas D."/>
            <person name="Binder M."/>
            <person name="Riley R."/>
            <person name="Barry K."/>
            <person name="Blanchette R.A."/>
            <person name="Henrissat B."/>
            <person name="Martinez A.T."/>
            <person name="Otillar R."/>
            <person name="Spatafora J.W."/>
            <person name="Yadav J.S."/>
            <person name="Aerts A."/>
            <person name="Benoit I."/>
            <person name="Boyd A."/>
            <person name="Carlson A."/>
            <person name="Copeland A."/>
            <person name="Coutinho P.M."/>
            <person name="de Vries R.P."/>
            <person name="Ferreira P."/>
            <person name="Findley K."/>
            <person name="Foster B."/>
            <person name="Gaskell J."/>
            <person name="Glotzer D."/>
            <person name="Gorecki P."/>
            <person name="Heitman J."/>
            <person name="Hesse C."/>
            <person name="Hori C."/>
            <person name="Igarashi K."/>
            <person name="Jurgens J.A."/>
            <person name="Kallen N."/>
            <person name="Kersten P."/>
            <person name="Kohler A."/>
            <person name="Kuees U."/>
            <person name="Kumar T.K.A."/>
            <person name="Kuo A."/>
            <person name="LaButti K."/>
            <person name="Larrondo L.F."/>
            <person name="Lindquist E."/>
            <person name="Ling A."/>
            <person name="Lombard V."/>
            <person name="Lucas S."/>
            <person name="Lundell T."/>
            <person name="Martin R."/>
            <person name="McLaughlin D.J."/>
            <person name="Morgenstern I."/>
            <person name="Morin E."/>
            <person name="Murat C."/>
            <person name="Nagy L.G."/>
            <person name="Nolan M."/>
            <person name="Ohm R.A."/>
            <person name="Patyshakuliyeva A."/>
            <person name="Rokas A."/>
            <person name="Ruiz-Duenas F.J."/>
            <person name="Sabat G."/>
            <person name="Salamov A."/>
            <person name="Samejima M."/>
            <person name="Schmutz J."/>
            <person name="Slot J.C."/>
            <person name="St John F."/>
            <person name="Stenlid J."/>
            <person name="Sun H."/>
            <person name="Sun S."/>
            <person name="Syed K."/>
            <person name="Tsang A."/>
            <person name="Wiebenga A."/>
            <person name="Young D."/>
            <person name="Pisabarro A."/>
            <person name="Eastwood D.C."/>
            <person name="Martin F."/>
            <person name="Cullen D."/>
            <person name="Grigoriev I.V."/>
            <person name="Hibbett D.S."/>
        </authorList>
    </citation>
    <scope>NUCLEOTIDE SEQUENCE [LARGE SCALE GENOMIC DNA]</scope>
    <source>
        <strain evidence="2">TFB10046</strain>
    </source>
</reference>
<dbReference type="KEGG" id="adl:AURDEDRAFT_175683"/>
<dbReference type="OrthoDB" id="10620148at2759"/>
<evidence type="ECO:0000313" key="1">
    <source>
        <dbReference type="EMBL" id="EJD35260.1"/>
    </source>
</evidence>
<dbReference type="EMBL" id="JH687897">
    <property type="protein sequence ID" value="EJD35260.1"/>
    <property type="molecule type" value="Genomic_DNA"/>
</dbReference>
<sequence>MTSKRSSEGGSSGAALIALSLVTGVAREAVDGVPVVKQVIGVLSQILFLAEKGEKNREALRVLAETSFAFAEAIPKVLDGRQLEGALSDILLTVLTFS</sequence>
<evidence type="ECO:0000313" key="2">
    <source>
        <dbReference type="Proteomes" id="UP000006514"/>
    </source>
</evidence>
<proteinExistence type="predicted"/>
<dbReference type="AlphaFoldDB" id="J0WRD6"/>
<dbReference type="Proteomes" id="UP000006514">
    <property type="component" value="Unassembled WGS sequence"/>
</dbReference>
<name>J0WRD6_AURST</name>
<accession>J0WRD6</accession>
<organism evidence="1 2">
    <name type="scientific">Auricularia subglabra (strain TFB-10046 / SS5)</name>
    <name type="common">White-rot fungus</name>
    <name type="synonym">Auricularia delicata (strain TFB10046)</name>
    <dbReference type="NCBI Taxonomy" id="717982"/>
    <lineage>
        <taxon>Eukaryota</taxon>
        <taxon>Fungi</taxon>
        <taxon>Dikarya</taxon>
        <taxon>Basidiomycota</taxon>
        <taxon>Agaricomycotina</taxon>
        <taxon>Agaricomycetes</taxon>
        <taxon>Auriculariales</taxon>
        <taxon>Auriculariaceae</taxon>
        <taxon>Auricularia</taxon>
    </lineage>
</organism>